<keyword evidence="9 11" id="KW-0411">Iron-sulfur</keyword>
<dbReference type="PANTHER" id="PTHR11918">
    <property type="entry name" value="RADICAL SAM PROTEINS"/>
    <property type="match status" value="1"/>
</dbReference>
<dbReference type="InterPro" id="IPR038135">
    <property type="entry name" value="Methylthiotransferase_N_sf"/>
</dbReference>
<dbReference type="NCBIfam" id="TIGR01578">
    <property type="entry name" value="MiaB-like-B"/>
    <property type="match status" value="1"/>
</dbReference>
<dbReference type="EC" id="2.8.4.5" evidence="11"/>
<evidence type="ECO:0000259" key="12">
    <source>
        <dbReference type="PROSITE" id="PS50926"/>
    </source>
</evidence>
<keyword evidence="8 11" id="KW-0408">Iron</keyword>
<dbReference type="SUPFAM" id="SSF102114">
    <property type="entry name" value="Radical SAM enzymes"/>
    <property type="match status" value="1"/>
</dbReference>
<dbReference type="InterPro" id="IPR023404">
    <property type="entry name" value="rSAM_horseshoe"/>
</dbReference>
<dbReference type="InterPro" id="IPR005839">
    <property type="entry name" value="Methylthiotransferase"/>
</dbReference>
<dbReference type="GO" id="GO:0051539">
    <property type="term" value="F:4 iron, 4 sulfur cluster binding"/>
    <property type="evidence" value="ECO:0007669"/>
    <property type="project" value="UniProtKB-UniRule"/>
</dbReference>
<dbReference type="InterPro" id="IPR007197">
    <property type="entry name" value="rSAM"/>
</dbReference>
<dbReference type="PROSITE" id="PS50926">
    <property type="entry name" value="TRAM"/>
    <property type="match status" value="1"/>
</dbReference>
<evidence type="ECO:0000256" key="5">
    <source>
        <dbReference type="ARBA" id="ARBA00022691"/>
    </source>
</evidence>
<evidence type="ECO:0000256" key="6">
    <source>
        <dbReference type="ARBA" id="ARBA00022694"/>
    </source>
</evidence>
<evidence type="ECO:0000313" key="15">
    <source>
        <dbReference type="EMBL" id="WNY27514.1"/>
    </source>
</evidence>
<dbReference type="GeneID" id="89228740"/>
<keyword evidence="4 11" id="KW-0808">Transferase</keyword>
<keyword evidence="3 11" id="KW-0004">4Fe-4S</keyword>
<accession>A0AA96ZWA4</accession>
<sequence length="476" mass="53168">MKIYFETFGCSANQASAETMLGIVRSMGFELSGEKDADVYICNTCTVKYTTEQKILHKIRTFGELGRRVVVTGCMPEVQLDLILNANPEAYVLGINSILDLSNVLSQIRTDLSFISVSDFGSESVSDSDFNSVSNSVSDSHSLSALNSGSGSKNHFPSPVRIFSKKPDGFLNLPKVRYNSNIHICQISTGCNFGCSYCIVRLARGKLISFPPEEIISDIAAAVADGCLEIWLTSQDDSQYGMDFLKDSPYYGMRLSDLLLRIVQIPGNFKIRVGMMNPFSVLPILPQLIDAFSDPKIFKFLHLPIQSASENVLKTMNRNHKMSDVDLIIRTFSDRFPDLTLFTDIITGFCGETEDDFSKTVDWVKTYRPDKVNISKYSPRPGTKAYDLRNLDSRIMVERSKILSEITDRIKLEDKNKRIGRIENIFVSKYGKESGVLARTDDYKPVIVNNTNLKPGDTAKVKIVDATPGYFIGELV</sequence>
<evidence type="ECO:0000256" key="4">
    <source>
        <dbReference type="ARBA" id="ARBA00022679"/>
    </source>
</evidence>
<feature type="domain" description="MTTase N-terminal" evidence="13">
    <location>
        <begin position="1"/>
        <end position="110"/>
    </location>
</feature>
<dbReference type="SFLD" id="SFLDS00029">
    <property type="entry name" value="Radical_SAM"/>
    <property type="match status" value="1"/>
</dbReference>
<evidence type="ECO:0000256" key="9">
    <source>
        <dbReference type="ARBA" id="ARBA00023014"/>
    </source>
</evidence>
<dbReference type="InterPro" id="IPR006466">
    <property type="entry name" value="MiaB-like_arc_euk"/>
</dbReference>
<reference evidence="15 16" key="1">
    <citation type="submission" date="2023-07" db="EMBL/GenBank/DDBJ databases">
        <title>Closed genome sequence of Methanosarcinaceae archaeon Am2.</title>
        <authorList>
            <person name="Poehlein A."/>
            <person name="Protasov E."/>
            <person name="Platt K."/>
            <person name="Reeh H."/>
            <person name="Daniel R."/>
            <person name="Brune A."/>
        </authorList>
    </citation>
    <scope>NUCLEOTIDE SEQUENCE [LARGE SCALE GENOMIC DNA]</scope>
    <source>
        <strain evidence="15 16">Am2</strain>
    </source>
</reference>
<evidence type="ECO:0000256" key="1">
    <source>
        <dbReference type="ARBA" id="ARBA00002399"/>
    </source>
</evidence>
<dbReference type="InterPro" id="IPR013848">
    <property type="entry name" value="Methylthiotransferase_N"/>
</dbReference>
<evidence type="ECO:0000256" key="8">
    <source>
        <dbReference type="ARBA" id="ARBA00023004"/>
    </source>
</evidence>
<feature type="domain" description="TRAM" evidence="12">
    <location>
        <begin position="416"/>
        <end position="476"/>
    </location>
</feature>
<keyword evidence="7 11" id="KW-0479">Metal-binding</keyword>
<dbReference type="EMBL" id="CP131061">
    <property type="protein sequence ID" value="WNY27514.1"/>
    <property type="molecule type" value="Genomic_DNA"/>
</dbReference>
<comment type="catalytic activity">
    <reaction evidence="10 11">
        <text>N(6)-L-threonylcarbamoyladenosine(37) in tRNA + (sulfur carrier)-SH + AH2 + 2 S-adenosyl-L-methionine = 2-methylsulfanyl-N(6)-L-threonylcarbamoyladenosine(37) in tRNA + (sulfur carrier)-H + 5'-deoxyadenosine + L-methionine + A + S-adenosyl-L-homocysteine + 2 H(+)</text>
        <dbReference type="Rhea" id="RHEA:37075"/>
        <dbReference type="Rhea" id="RHEA-COMP:10163"/>
        <dbReference type="Rhea" id="RHEA-COMP:11092"/>
        <dbReference type="Rhea" id="RHEA-COMP:14737"/>
        <dbReference type="Rhea" id="RHEA-COMP:14739"/>
        <dbReference type="ChEBI" id="CHEBI:13193"/>
        <dbReference type="ChEBI" id="CHEBI:15378"/>
        <dbReference type="ChEBI" id="CHEBI:17319"/>
        <dbReference type="ChEBI" id="CHEBI:17499"/>
        <dbReference type="ChEBI" id="CHEBI:29917"/>
        <dbReference type="ChEBI" id="CHEBI:57844"/>
        <dbReference type="ChEBI" id="CHEBI:57856"/>
        <dbReference type="ChEBI" id="CHEBI:59789"/>
        <dbReference type="ChEBI" id="CHEBI:64428"/>
        <dbReference type="ChEBI" id="CHEBI:74418"/>
        <dbReference type="ChEBI" id="CHEBI:74420"/>
        <dbReference type="EC" id="2.8.4.5"/>
    </reaction>
</comment>
<comment type="function">
    <text evidence="1 11">Catalyzes the methylthiolation of N6-threonylcarbamoyladenosine (t(6)A), leading to the formation of 2-methylthio-N6-threonylcarbamoyladenosine (ms(2)t(6)A) at position 37 in tRNAs that read codons beginning with adenine.</text>
</comment>
<dbReference type="Proteomes" id="UP001304970">
    <property type="component" value="Chromosome"/>
</dbReference>
<dbReference type="RefSeq" id="WP_338097484.1">
    <property type="nucleotide sequence ID" value="NZ_CP131061.1"/>
</dbReference>
<dbReference type="GO" id="GO:0035598">
    <property type="term" value="F:tRNA (N(6)-L-threonylcarbamoyladenosine(37)-C(2))-methylthiotransferase activity"/>
    <property type="evidence" value="ECO:0007669"/>
    <property type="project" value="UniProtKB-UniRule"/>
</dbReference>
<evidence type="ECO:0000256" key="2">
    <source>
        <dbReference type="ARBA" id="ARBA00008616"/>
    </source>
</evidence>
<dbReference type="Gene3D" id="3.80.30.20">
    <property type="entry name" value="tm_1862 like domain"/>
    <property type="match status" value="1"/>
</dbReference>
<dbReference type="SFLD" id="SFLDG01082">
    <property type="entry name" value="B12-binding_domain_containing"/>
    <property type="match status" value="1"/>
</dbReference>
<evidence type="ECO:0000259" key="14">
    <source>
        <dbReference type="PROSITE" id="PS51918"/>
    </source>
</evidence>
<keyword evidence="5 11" id="KW-0949">S-adenosyl-L-methionine</keyword>
<proteinExistence type="inferred from homology"/>
<comment type="cofactor">
    <cofactor evidence="11">
        <name>[4Fe-4S] cluster</name>
        <dbReference type="ChEBI" id="CHEBI:49883"/>
    </cofactor>
    <text evidence="11">Binds 1 or 2 [4Fe-4S] cluster. One cluster is coordinated with 3 cysteines and an exchangeable S-adenosyl-L-methionine.</text>
</comment>
<dbReference type="Pfam" id="PF00919">
    <property type="entry name" value="UPF0004"/>
    <property type="match status" value="1"/>
</dbReference>
<dbReference type="PROSITE" id="PS51449">
    <property type="entry name" value="MTTASE_N"/>
    <property type="match status" value="1"/>
</dbReference>
<protein>
    <recommendedName>
        <fullName evidence="11">tRNA-t(6)A37 methylthiotransferase</fullName>
        <ecNumber evidence="11">2.8.4.5</ecNumber>
    </recommendedName>
</protein>
<keyword evidence="16" id="KW-1185">Reference proteome</keyword>
<evidence type="ECO:0000313" key="16">
    <source>
        <dbReference type="Proteomes" id="UP001304970"/>
    </source>
</evidence>
<organism evidence="15 16">
    <name type="scientific">Methanolapillus ohkumae</name>
    <dbReference type="NCBI Taxonomy" id="3028298"/>
    <lineage>
        <taxon>Archaea</taxon>
        <taxon>Methanobacteriati</taxon>
        <taxon>Methanobacteriota</taxon>
        <taxon>Stenosarchaea group</taxon>
        <taxon>Methanomicrobia</taxon>
        <taxon>Methanosarcinales</taxon>
        <taxon>Methanosarcinaceae</taxon>
        <taxon>Methanolapillus</taxon>
    </lineage>
</organism>
<dbReference type="SMART" id="SM00729">
    <property type="entry name" value="Elp3"/>
    <property type="match status" value="1"/>
</dbReference>
<dbReference type="NCBIfam" id="TIGR00089">
    <property type="entry name" value="MiaB/RimO family radical SAM methylthiotransferase"/>
    <property type="match status" value="1"/>
</dbReference>
<dbReference type="PROSITE" id="PS51918">
    <property type="entry name" value="RADICAL_SAM"/>
    <property type="match status" value="1"/>
</dbReference>
<dbReference type="Gene3D" id="3.40.50.12160">
    <property type="entry name" value="Methylthiotransferase, N-terminal domain"/>
    <property type="match status" value="1"/>
</dbReference>
<evidence type="ECO:0000256" key="7">
    <source>
        <dbReference type="ARBA" id="ARBA00022723"/>
    </source>
</evidence>
<dbReference type="InterPro" id="IPR006638">
    <property type="entry name" value="Elp3/MiaA/NifB-like_rSAM"/>
</dbReference>
<dbReference type="AlphaFoldDB" id="A0AA96ZWA4"/>
<evidence type="ECO:0000259" key="13">
    <source>
        <dbReference type="PROSITE" id="PS51449"/>
    </source>
</evidence>
<gene>
    <name evidence="15" type="primary">miaB_2</name>
    <name evidence="15" type="ORF">MsAm2_13140</name>
</gene>
<name>A0AA96ZWA4_9EURY</name>
<evidence type="ECO:0000256" key="10">
    <source>
        <dbReference type="ARBA" id="ARBA00051661"/>
    </source>
</evidence>
<dbReference type="Pfam" id="PF04055">
    <property type="entry name" value="Radical_SAM"/>
    <property type="match status" value="1"/>
</dbReference>
<dbReference type="GO" id="GO:0046872">
    <property type="term" value="F:metal ion binding"/>
    <property type="evidence" value="ECO:0007669"/>
    <property type="project" value="UniProtKB-UniRule"/>
</dbReference>
<keyword evidence="6 11" id="KW-0819">tRNA processing</keyword>
<dbReference type="PANTHER" id="PTHR11918:SF45">
    <property type="entry name" value="THREONYLCARBAMOYLADENOSINE TRNA METHYLTHIOTRANSFERASE"/>
    <property type="match status" value="1"/>
</dbReference>
<evidence type="ECO:0000256" key="11">
    <source>
        <dbReference type="RuleBase" id="RU368081"/>
    </source>
</evidence>
<feature type="domain" description="Radical SAM core" evidence="14">
    <location>
        <begin position="177"/>
        <end position="423"/>
    </location>
</feature>
<dbReference type="Pfam" id="PF01938">
    <property type="entry name" value="TRAM"/>
    <property type="match status" value="1"/>
</dbReference>
<evidence type="ECO:0000256" key="3">
    <source>
        <dbReference type="ARBA" id="ARBA00022485"/>
    </source>
</evidence>
<dbReference type="InterPro" id="IPR002792">
    <property type="entry name" value="TRAM_dom"/>
</dbReference>
<dbReference type="FunFam" id="3.80.30.20:FF:000002">
    <property type="entry name" value="threonylcarbamoyladenosine tRNA methylthiotransferase isoform X2"/>
    <property type="match status" value="1"/>
</dbReference>
<dbReference type="InterPro" id="IPR058240">
    <property type="entry name" value="rSAM_sf"/>
</dbReference>
<dbReference type="FunFam" id="3.40.50.12160:FF:000003">
    <property type="entry name" value="CDK5 regulatory subunit-associated protein 1"/>
    <property type="match status" value="1"/>
</dbReference>
<comment type="similarity">
    <text evidence="2 11">Belongs to the methylthiotransferase family. CDKAL1 subfamily.</text>
</comment>
<dbReference type="CDD" id="cd01335">
    <property type="entry name" value="Radical_SAM"/>
    <property type="match status" value="1"/>
</dbReference>